<organism evidence="1 2">
    <name type="scientific">Trifolium pratense</name>
    <name type="common">Red clover</name>
    <dbReference type="NCBI Taxonomy" id="57577"/>
    <lineage>
        <taxon>Eukaryota</taxon>
        <taxon>Viridiplantae</taxon>
        <taxon>Streptophyta</taxon>
        <taxon>Embryophyta</taxon>
        <taxon>Tracheophyta</taxon>
        <taxon>Spermatophyta</taxon>
        <taxon>Magnoliopsida</taxon>
        <taxon>eudicotyledons</taxon>
        <taxon>Gunneridae</taxon>
        <taxon>Pentapetalae</taxon>
        <taxon>rosids</taxon>
        <taxon>fabids</taxon>
        <taxon>Fabales</taxon>
        <taxon>Fabaceae</taxon>
        <taxon>Papilionoideae</taxon>
        <taxon>50 kb inversion clade</taxon>
        <taxon>NPAAA clade</taxon>
        <taxon>Hologalegina</taxon>
        <taxon>IRL clade</taxon>
        <taxon>Trifolieae</taxon>
        <taxon>Trifolium</taxon>
    </lineage>
</organism>
<dbReference type="Proteomes" id="UP000236291">
    <property type="component" value="Unassembled WGS sequence"/>
</dbReference>
<gene>
    <name evidence="1" type="ORF">L195_g039662</name>
</gene>
<dbReference type="AlphaFoldDB" id="A0A2K3LYL2"/>
<evidence type="ECO:0000313" key="1">
    <source>
        <dbReference type="EMBL" id="PNX83618.1"/>
    </source>
</evidence>
<reference evidence="1 2" key="1">
    <citation type="journal article" date="2014" name="Am. J. Bot.">
        <title>Genome assembly and annotation for red clover (Trifolium pratense; Fabaceae).</title>
        <authorList>
            <person name="Istvanek J."/>
            <person name="Jaros M."/>
            <person name="Krenek A."/>
            <person name="Repkova J."/>
        </authorList>
    </citation>
    <scope>NUCLEOTIDE SEQUENCE [LARGE SCALE GENOMIC DNA]</scope>
    <source>
        <strain evidence="2">cv. Tatra</strain>
        <tissue evidence="1">Young leaves</tissue>
    </source>
</reference>
<accession>A0A2K3LYL2</accession>
<evidence type="ECO:0000313" key="2">
    <source>
        <dbReference type="Proteomes" id="UP000236291"/>
    </source>
</evidence>
<proteinExistence type="predicted"/>
<protein>
    <submittedName>
        <fullName evidence="1">Transposon Ty3 gag-pol polyprotein</fullName>
    </submittedName>
</protein>
<sequence length="188" mass="21108">MTDSPSPHSIWKALETRFAPSYYDDPSSSLFKLPSCKKTKSKTAKDSSEVNHRPTPPHLSFQLQPTLHLLLPITPPRVIFRKLSPEEMATRREKVLCYNCDETFTPTHKCKGRFFLLISEDEIDADKLQPSPSIDPPTIDPPQIATEPSDGQISFHALSGCTDPATIRIAGRIFDDSSIPNAYLFSFF</sequence>
<comment type="caution">
    <text evidence="1">The sequence shown here is derived from an EMBL/GenBank/DDBJ whole genome shotgun (WGS) entry which is preliminary data.</text>
</comment>
<name>A0A2K3LYL2_TRIPR</name>
<reference evidence="1 2" key="2">
    <citation type="journal article" date="2017" name="Front. Plant Sci.">
        <title>Gene Classification and Mining of Molecular Markers Useful in Red Clover (Trifolium pratense) Breeding.</title>
        <authorList>
            <person name="Istvanek J."/>
            <person name="Dluhosova J."/>
            <person name="Dluhos P."/>
            <person name="Patkova L."/>
            <person name="Nedelnik J."/>
            <person name="Repkova J."/>
        </authorList>
    </citation>
    <scope>NUCLEOTIDE SEQUENCE [LARGE SCALE GENOMIC DNA]</scope>
    <source>
        <strain evidence="2">cv. Tatra</strain>
        <tissue evidence="1">Young leaves</tissue>
    </source>
</reference>
<dbReference type="EMBL" id="ASHM01044515">
    <property type="protein sequence ID" value="PNX83618.1"/>
    <property type="molecule type" value="Genomic_DNA"/>
</dbReference>